<dbReference type="RefSeq" id="WP_319969905.1">
    <property type="nucleotide sequence ID" value="NZ_JAXAVW010000030.1"/>
</dbReference>
<protein>
    <submittedName>
        <fullName evidence="1">Uncharacterized protein</fullName>
    </submittedName>
</protein>
<dbReference type="EMBL" id="JAXAVW010000030">
    <property type="protein sequence ID" value="MDX8034892.1"/>
    <property type="molecule type" value="Genomic_DNA"/>
</dbReference>
<reference evidence="1 2" key="1">
    <citation type="submission" date="2023-11" db="EMBL/GenBank/DDBJ databases">
        <title>Lentzea sokolovensis, sp. nov., Lentzea kristufkii, sp. nov., and Lentzea miocenensis, sp. nov., rare actinobacteria from Sokolov Coal Basin, Miocene lacustrine sediment, Czech Republic.</title>
        <authorList>
            <person name="Lara A."/>
            <person name="Kotroba L."/>
            <person name="Nouioui I."/>
            <person name="Neumann-Schaal M."/>
            <person name="Mast Y."/>
            <person name="Chronakova A."/>
        </authorList>
    </citation>
    <scope>NUCLEOTIDE SEQUENCE [LARGE SCALE GENOMIC DNA]</scope>
    <source>
        <strain evidence="1 2">BCCO 10_0856</strain>
    </source>
</reference>
<reference evidence="1 2" key="2">
    <citation type="submission" date="2023-11" db="EMBL/GenBank/DDBJ databases">
        <authorList>
            <person name="Lara A.C."/>
            <person name="Chronakova A."/>
        </authorList>
    </citation>
    <scope>NUCLEOTIDE SEQUENCE [LARGE SCALE GENOMIC DNA]</scope>
    <source>
        <strain evidence="1 2">BCCO 10_0856</strain>
    </source>
</reference>
<comment type="caution">
    <text evidence="1">The sequence shown here is derived from an EMBL/GenBank/DDBJ whole genome shotgun (WGS) entry which is preliminary data.</text>
</comment>
<name>A0ABU4T9P4_9PSEU</name>
<accession>A0ABU4T9P4</accession>
<evidence type="ECO:0000313" key="1">
    <source>
        <dbReference type="EMBL" id="MDX8034892.1"/>
    </source>
</evidence>
<proteinExistence type="predicted"/>
<dbReference type="Proteomes" id="UP001285521">
    <property type="component" value="Unassembled WGS sequence"/>
</dbReference>
<gene>
    <name evidence="1" type="ORF">SK803_32145</name>
</gene>
<keyword evidence="2" id="KW-1185">Reference proteome</keyword>
<sequence>MTERASPVFAVAAHARDRGEWHAPTGPWLVSLVDLLHRGATADR</sequence>
<organism evidence="1 2">
    <name type="scientific">Lentzea miocenica</name>
    <dbReference type="NCBI Taxonomy" id="3095431"/>
    <lineage>
        <taxon>Bacteria</taxon>
        <taxon>Bacillati</taxon>
        <taxon>Actinomycetota</taxon>
        <taxon>Actinomycetes</taxon>
        <taxon>Pseudonocardiales</taxon>
        <taxon>Pseudonocardiaceae</taxon>
        <taxon>Lentzea</taxon>
    </lineage>
</organism>
<evidence type="ECO:0000313" key="2">
    <source>
        <dbReference type="Proteomes" id="UP001285521"/>
    </source>
</evidence>